<dbReference type="PANTHER" id="PTHR33563">
    <property type="match status" value="1"/>
</dbReference>
<sequence>MVIFFRTGGQKQGKKRISPFLRNKSSLADDLRPMQDSPQGSNLKKHVVVVMDGLEEFTTKPLEWALENLITSSGCVVTLLGVMPWLNILLSSKTWLDVWSVELEVVLNLVRENSGLMKSDFKYLKLKAVIDLCKSYGVVLQKKVVMGYPSRLLVVEQITSLSATWVVFDRHQKQIDLEFYAKKIPCNMVVMNGEGEFDLIKGRSIVDNFGETSTPGESPASSLPAPELIISDHLKGILKELSQGNYEPDDDDKEVYLSV</sequence>
<dbReference type="eggNOG" id="ENOG502RZT5">
    <property type="taxonomic scope" value="Eukaryota"/>
</dbReference>
<evidence type="ECO:0000313" key="1">
    <source>
        <dbReference type="EMBL" id="EXB99717.1"/>
    </source>
</evidence>
<dbReference type="PANTHER" id="PTHR33563:SF9">
    <property type="entry name" value="USPA DOMAIN-CONTAINING PROTEIN"/>
    <property type="match status" value="1"/>
</dbReference>
<organism evidence="1 2">
    <name type="scientific">Morus notabilis</name>
    <dbReference type="NCBI Taxonomy" id="981085"/>
    <lineage>
        <taxon>Eukaryota</taxon>
        <taxon>Viridiplantae</taxon>
        <taxon>Streptophyta</taxon>
        <taxon>Embryophyta</taxon>
        <taxon>Tracheophyta</taxon>
        <taxon>Spermatophyta</taxon>
        <taxon>Magnoliopsida</taxon>
        <taxon>eudicotyledons</taxon>
        <taxon>Gunneridae</taxon>
        <taxon>Pentapetalae</taxon>
        <taxon>rosids</taxon>
        <taxon>fabids</taxon>
        <taxon>Rosales</taxon>
        <taxon>Moraceae</taxon>
        <taxon>Moreae</taxon>
        <taxon>Morus</taxon>
    </lineage>
</organism>
<name>W9RW98_9ROSA</name>
<gene>
    <name evidence="1" type="ORF">L484_023247</name>
</gene>
<evidence type="ECO:0000313" key="2">
    <source>
        <dbReference type="Proteomes" id="UP000030645"/>
    </source>
</evidence>
<dbReference type="GO" id="GO:0003856">
    <property type="term" value="F:3-dehydroquinate synthase activity"/>
    <property type="evidence" value="ECO:0007669"/>
    <property type="project" value="InterPro"/>
</dbReference>
<proteinExistence type="predicted"/>
<keyword evidence="2" id="KW-1185">Reference proteome</keyword>
<reference evidence="2" key="1">
    <citation type="submission" date="2013-01" db="EMBL/GenBank/DDBJ databases">
        <title>Draft Genome Sequence of a Mulberry Tree, Morus notabilis C.K. Schneid.</title>
        <authorList>
            <person name="He N."/>
            <person name="Zhao S."/>
        </authorList>
    </citation>
    <scope>NUCLEOTIDE SEQUENCE</scope>
</reference>
<dbReference type="GO" id="GO:0009073">
    <property type="term" value="P:aromatic amino acid family biosynthetic process"/>
    <property type="evidence" value="ECO:0007669"/>
    <property type="project" value="InterPro"/>
</dbReference>
<dbReference type="EMBL" id="KE345304">
    <property type="protein sequence ID" value="EXB99717.1"/>
    <property type="molecule type" value="Genomic_DNA"/>
</dbReference>
<dbReference type="AlphaFoldDB" id="W9RW98"/>
<protein>
    <submittedName>
        <fullName evidence="1">Uncharacterized protein</fullName>
    </submittedName>
</protein>
<accession>W9RW98</accession>
<dbReference type="InterPro" id="IPR002812">
    <property type="entry name" value="DHQS"/>
</dbReference>
<dbReference type="GO" id="GO:0016491">
    <property type="term" value="F:oxidoreductase activity"/>
    <property type="evidence" value="ECO:0007669"/>
    <property type="project" value="InterPro"/>
</dbReference>
<dbReference type="Proteomes" id="UP000030645">
    <property type="component" value="Unassembled WGS sequence"/>
</dbReference>